<name>A0A6A6SXG2_9PLEO</name>
<dbReference type="EMBL" id="MU004402">
    <property type="protein sequence ID" value="KAF2652415.1"/>
    <property type="molecule type" value="Genomic_DNA"/>
</dbReference>
<reference evidence="2" key="1">
    <citation type="journal article" date="2020" name="Stud. Mycol.">
        <title>101 Dothideomycetes genomes: a test case for predicting lifestyles and emergence of pathogens.</title>
        <authorList>
            <person name="Haridas S."/>
            <person name="Albert R."/>
            <person name="Binder M."/>
            <person name="Bloem J."/>
            <person name="Labutti K."/>
            <person name="Salamov A."/>
            <person name="Andreopoulos B."/>
            <person name="Baker S."/>
            <person name="Barry K."/>
            <person name="Bills G."/>
            <person name="Bluhm B."/>
            <person name="Cannon C."/>
            <person name="Castanera R."/>
            <person name="Culley D."/>
            <person name="Daum C."/>
            <person name="Ezra D."/>
            <person name="Gonzalez J."/>
            <person name="Henrissat B."/>
            <person name="Kuo A."/>
            <person name="Liang C."/>
            <person name="Lipzen A."/>
            <person name="Lutzoni F."/>
            <person name="Magnuson J."/>
            <person name="Mondo S."/>
            <person name="Nolan M."/>
            <person name="Ohm R."/>
            <person name="Pangilinan J."/>
            <person name="Park H.-J."/>
            <person name="Ramirez L."/>
            <person name="Alfaro M."/>
            <person name="Sun H."/>
            <person name="Tritt A."/>
            <person name="Yoshinaga Y."/>
            <person name="Zwiers L.-H."/>
            <person name="Turgeon B."/>
            <person name="Goodwin S."/>
            <person name="Spatafora J."/>
            <person name="Crous P."/>
            <person name="Grigoriev I."/>
        </authorList>
    </citation>
    <scope>NUCLEOTIDE SEQUENCE</scope>
    <source>
        <strain evidence="2">CBS 122681</strain>
    </source>
</reference>
<evidence type="ECO:0000313" key="3">
    <source>
        <dbReference type="Proteomes" id="UP000799324"/>
    </source>
</evidence>
<proteinExistence type="predicted"/>
<evidence type="ECO:0000256" key="1">
    <source>
        <dbReference type="SAM" id="MobiDB-lite"/>
    </source>
</evidence>
<protein>
    <submittedName>
        <fullName evidence="2">Uncharacterized protein</fullName>
    </submittedName>
</protein>
<evidence type="ECO:0000313" key="2">
    <source>
        <dbReference type="EMBL" id="KAF2652415.1"/>
    </source>
</evidence>
<gene>
    <name evidence="2" type="ORF">K491DRAFT_48282</name>
</gene>
<dbReference type="Proteomes" id="UP000799324">
    <property type="component" value="Unassembled WGS sequence"/>
</dbReference>
<feature type="region of interest" description="Disordered" evidence="1">
    <location>
        <begin position="1"/>
        <end position="22"/>
    </location>
</feature>
<sequence length="168" mass="19236">MKDSEDAQKRSEGQEAIESEWRRHGEEQKVNLLYEKIRKKINSSRKRRSGRTSCTSFAVRRRACLPNFLDVPSGFQYIFRNTKFRSDVPVHAGLCSPQGDPSRICKLNEIVEPYTASGQHQVRCAHVAQISRPTSKDNSPQRCHWCMPSQGGSKMSRWYLQVPWAGPA</sequence>
<organism evidence="2 3">
    <name type="scientific">Lophiostoma macrostomum CBS 122681</name>
    <dbReference type="NCBI Taxonomy" id="1314788"/>
    <lineage>
        <taxon>Eukaryota</taxon>
        <taxon>Fungi</taxon>
        <taxon>Dikarya</taxon>
        <taxon>Ascomycota</taxon>
        <taxon>Pezizomycotina</taxon>
        <taxon>Dothideomycetes</taxon>
        <taxon>Pleosporomycetidae</taxon>
        <taxon>Pleosporales</taxon>
        <taxon>Lophiostomataceae</taxon>
        <taxon>Lophiostoma</taxon>
    </lineage>
</organism>
<accession>A0A6A6SXG2</accession>
<keyword evidence="3" id="KW-1185">Reference proteome</keyword>
<dbReference type="AlphaFoldDB" id="A0A6A6SXG2"/>